<dbReference type="InterPro" id="IPR043129">
    <property type="entry name" value="ATPase_NBD"/>
</dbReference>
<dbReference type="Proteomes" id="UP001359886">
    <property type="component" value="Unassembled WGS sequence"/>
</dbReference>
<protein>
    <submittedName>
        <fullName evidence="3">Hydantoinase/oxoprolinase family protein</fullName>
    </submittedName>
</protein>
<dbReference type="InterPro" id="IPR002821">
    <property type="entry name" value="Hydantoinase_A"/>
</dbReference>
<accession>A0AAW9RFF4</accession>
<dbReference type="Gene3D" id="3.30.420.40">
    <property type="match status" value="1"/>
</dbReference>
<dbReference type="Pfam" id="PF05378">
    <property type="entry name" value="Hydant_A_N"/>
    <property type="match status" value="1"/>
</dbReference>
<dbReference type="AlphaFoldDB" id="A0AAW9RFF4"/>
<evidence type="ECO:0000313" key="3">
    <source>
        <dbReference type="EMBL" id="MEJ8567694.1"/>
    </source>
</evidence>
<feature type="domain" description="Hydantoinase A/oxoprolinase" evidence="1">
    <location>
        <begin position="191"/>
        <end position="359"/>
    </location>
</feature>
<comment type="caution">
    <text evidence="3">The sequence shown here is derived from an EMBL/GenBank/DDBJ whole genome shotgun (WGS) entry which is preliminary data.</text>
</comment>
<dbReference type="RefSeq" id="WP_354695019.1">
    <property type="nucleotide sequence ID" value="NZ_JAZHOG010000005.1"/>
</dbReference>
<dbReference type="Pfam" id="PF01968">
    <property type="entry name" value="Hydantoinase_A"/>
    <property type="match status" value="1"/>
</dbReference>
<organism evidence="3 4">
    <name type="scientific">Elongatibacter sediminis</name>
    <dbReference type="NCBI Taxonomy" id="3119006"/>
    <lineage>
        <taxon>Bacteria</taxon>
        <taxon>Pseudomonadati</taxon>
        <taxon>Pseudomonadota</taxon>
        <taxon>Gammaproteobacteria</taxon>
        <taxon>Chromatiales</taxon>
        <taxon>Wenzhouxiangellaceae</taxon>
        <taxon>Elongatibacter</taxon>
    </lineage>
</organism>
<keyword evidence="4" id="KW-1185">Reference proteome</keyword>
<dbReference type="PANTHER" id="PTHR11365">
    <property type="entry name" value="5-OXOPROLINASE RELATED"/>
    <property type="match status" value="1"/>
</dbReference>
<reference evidence="3 4" key="1">
    <citation type="submission" date="2024-02" db="EMBL/GenBank/DDBJ databases">
        <title>A novel Wenzhouxiangellaceae bacterium, isolated from coastal sediments.</title>
        <authorList>
            <person name="Du Z.-J."/>
            <person name="Ye Y.-Q."/>
            <person name="Zhang X.-Y."/>
        </authorList>
    </citation>
    <scope>NUCLEOTIDE SEQUENCE [LARGE SCALE GENOMIC DNA]</scope>
    <source>
        <strain evidence="3 4">CH-27</strain>
    </source>
</reference>
<evidence type="ECO:0000259" key="1">
    <source>
        <dbReference type="Pfam" id="PF01968"/>
    </source>
</evidence>
<dbReference type="SUPFAM" id="SSF53067">
    <property type="entry name" value="Actin-like ATPase domain"/>
    <property type="match status" value="1"/>
</dbReference>
<dbReference type="InterPro" id="IPR045079">
    <property type="entry name" value="Oxoprolinase-like"/>
</dbReference>
<feature type="domain" description="Hydantoinase/oxoprolinase N-terminal" evidence="2">
    <location>
        <begin position="2"/>
        <end position="170"/>
    </location>
</feature>
<sequence>MRIGVDVGGTNTDAALMQGDAVVASCKQPTTDNVSDGIVSAIRTVLGESDVSAADVQCVMIGTTHFTNAFVERRNLLDVGIIRVALPASRGIPPLIDWPEGLLAEIGDHRYLVGGGYQFDGRLNSPLDEKAVAEAARELKAKGIRTVAISSVFSPVNGDLEERAAEIVADVMGDVSMTLSHTIGRIGLLERENAAVMNASLAELSQRVVESFRAALRELDIAAPFYISQNDGTLMSADFVERYPVLTFASGPTNSMRGAAYLSGLKDALVADIGGTTTDIGMLNSGFPRESSVAVDIGGVRTNFRMPDVMALGLGGGSLVVEADGEVRVGPRSVGFKLPQKARIFGGETLTASDIAVAADYADFGDPAQVKHLSPELVEAAVQRIHRIVADGVDRMKVSADPVPLVLVGGGSVLIDRDIPGVSEVIVPEYAGVANAIGASIAQVSGETDRVFLYEDTGREAALDQARQEAVAQAVQAGARPESVEVLDIEEVPLAYVPGGAVRLRVKVAGSLALEASEAVQAKGAQGGGR</sequence>
<dbReference type="InterPro" id="IPR008040">
    <property type="entry name" value="Hydant_A_N"/>
</dbReference>
<proteinExistence type="predicted"/>
<dbReference type="PANTHER" id="PTHR11365:SF10">
    <property type="entry name" value="HYDANTOINASE_OXOPROLINASE"/>
    <property type="match status" value="1"/>
</dbReference>
<evidence type="ECO:0000313" key="4">
    <source>
        <dbReference type="Proteomes" id="UP001359886"/>
    </source>
</evidence>
<evidence type="ECO:0000259" key="2">
    <source>
        <dbReference type="Pfam" id="PF05378"/>
    </source>
</evidence>
<gene>
    <name evidence="3" type="ORF">V3330_08670</name>
</gene>
<name>A0AAW9RFF4_9GAMM</name>
<dbReference type="EMBL" id="JAZHOG010000005">
    <property type="protein sequence ID" value="MEJ8567694.1"/>
    <property type="molecule type" value="Genomic_DNA"/>
</dbReference>
<dbReference type="GO" id="GO:0016787">
    <property type="term" value="F:hydrolase activity"/>
    <property type="evidence" value="ECO:0007669"/>
    <property type="project" value="InterPro"/>
</dbReference>